<sequence length="174" mass="20010">MCVSITRTPCLQPALMIALHMFFMAWFIQILTRTLLLFHWKYSEVIQAQMGEVRPIAFFSLYSVGWFNKMNKFAHHPFPRQIRETCYHGLFLMVIPPNRGGNSNWKRSGSSSTGKEEEAAKKMLLVHVQPWLFSAGADSVVRLFAIKRKRKETACTGSYCKLWISLVGSEFSVL</sequence>
<reference evidence="3 4" key="2">
    <citation type="submission" date="2020-05" db="EMBL/GenBank/DDBJ databases">
        <authorList>
            <person name="Campoy J."/>
            <person name="Schneeberger K."/>
            <person name="Spophaly S."/>
        </authorList>
    </citation>
    <scope>NUCLEOTIDE SEQUENCE [LARGE SCALE GENOMIC DNA]</scope>
    <source>
        <strain evidence="3">PruArmRojPasFocal</strain>
    </source>
</reference>
<dbReference type="EMBL" id="CAEKDK010000006">
    <property type="protein sequence ID" value="CAB4282870.1"/>
    <property type="molecule type" value="Genomic_DNA"/>
</dbReference>
<keyword evidence="1" id="KW-1133">Transmembrane helix</keyword>
<dbReference type="AlphaFoldDB" id="A0A6J5XMR1"/>
<reference evidence="5" key="1">
    <citation type="journal article" date="2020" name="Genome Biol.">
        <title>Gamete binning: chromosome-level and haplotype-resolved genome assembly enabled by high-throughput single-cell sequencing of gamete genomes.</title>
        <authorList>
            <person name="Campoy J.A."/>
            <person name="Sun H."/>
            <person name="Goel M."/>
            <person name="Jiao W.-B."/>
            <person name="Folz-Donahue K."/>
            <person name="Wang N."/>
            <person name="Rubio M."/>
            <person name="Liu C."/>
            <person name="Kukat C."/>
            <person name="Ruiz D."/>
            <person name="Huettel B."/>
            <person name="Schneeberger K."/>
        </authorList>
    </citation>
    <scope>NUCLEOTIDE SEQUENCE [LARGE SCALE GENOMIC DNA]</scope>
    <source>
        <strain evidence="5">cv. Rojo Pasion</strain>
    </source>
</reference>
<evidence type="ECO:0000313" key="3">
    <source>
        <dbReference type="EMBL" id="CAB4313295.1"/>
    </source>
</evidence>
<organism evidence="3 5">
    <name type="scientific">Prunus armeniaca</name>
    <name type="common">Apricot</name>
    <name type="synonym">Armeniaca vulgaris</name>
    <dbReference type="NCBI Taxonomy" id="36596"/>
    <lineage>
        <taxon>Eukaryota</taxon>
        <taxon>Viridiplantae</taxon>
        <taxon>Streptophyta</taxon>
        <taxon>Embryophyta</taxon>
        <taxon>Tracheophyta</taxon>
        <taxon>Spermatophyta</taxon>
        <taxon>Magnoliopsida</taxon>
        <taxon>eudicotyledons</taxon>
        <taxon>Gunneridae</taxon>
        <taxon>Pentapetalae</taxon>
        <taxon>rosids</taxon>
        <taxon>fabids</taxon>
        <taxon>Rosales</taxon>
        <taxon>Rosaceae</taxon>
        <taxon>Amygdaloideae</taxon>
        <taxon>Amygdaleae</taxon>
        <taxon>Prunus</taxon>
    </lineage>
</organism>
<name>A0A6J5XMR1_PRUAR</name>
<evidence type="ECO:0000313" key="5">
    <source>
        <dbReference type="Proteomes" id="UP000507245"/>
    </source>
</evidence>
<feature type="transmembrane region" description="Helical" evidence="1">
    <location>
        <begin position="17"/>
        <end position="40"/>
    </location>
</feature>
<proteinExistence type="predicted"/>
<dbReference type="Proteomes" id="UP000507245">
    <property type="component" value="Unassembled WGS sequence"/>
</dbReference>
<dbReference type="EMBL" id="CAEKKB010000006">
    <property type="protein sequence ID" value="CAB4313295.1"/>
    <property type="molecule type" value="Genomic_DNA"/>
</dbReference>
<keyword evidence="5" id="KW-1185">Reference proteome</keyword>
<gene>
    <name evidence="2" type="ORF">CURHAP_LOCUS36545</name>
    <name evidence="3" type="ORF">ORAREDHAP_LOCUS36161</name>
</gene>
<protein>
    <submittedName>
        <fullName evidence="3">Uncharacterized protein</fullName>
    </submittedName>
</protein>
<keyword evidence="1" id="KW-0472">Membrane</keyword>
<evidence type="ECO:0000256" key="1">
    <source>
        <dbReference type="SAM" id="Phobius"/>
    </source>
</evidence>
<dbReference type="Proteomes" id="UP000507222">
    <property type="component" value="Unassembled WGS sequence"/>
</dbReference>
<evidence type="ECO:0000313" key="4">
    <source>
        <dbReference type="Proteomes" id="UP000507222"/>
    </source>
</evidence>
<accession>A0A6J5XMR1</accession>
<evidence type="ECO:0000313" key="2">
    <source>
        <dbReference type="EMBL" id="CAB4282870.1"/>
    </source>
</evidence>
<keyword evidence="1" id="KW-0812">Transmembrane</keyword>